<dbReference type="PANTHER" id="PTHR46577:SF2">
    <property type="entry name" value="TRANSCRIPTIONAL REGULATORY PROTEIN"/>
    <property type="match status" value="1"/>
</dbReference>
<evidence type="ECO:0000313" key="7">
    <source>
        <dbReference type="EMBL" id="MBU2710720.1"/>
    </source>
</evidence>
<dbReference type="RefSeq" id="WP_215818887.1">
    <property type="nucleotide sequence ID" value="NZ_JAGSOY010000010.1"/>
</dbReference>
<dbReference type="Gene3D" id="1.10.10.10">
    <property type="entry name" value="Winged helix-like DNA-binding domain superfamily/Winged helix DNA-binding domain"/>
    <property type="match status" value="1"/>
</dbReference>
<keyword evidence="7" id="KW-0808">Transferase</keyword>
<dbReference type="PANTHER" id="PTHR46577">
    <property type="entry name" value="HTH-TYPE TRANSCRIPTIONAL REGULATORY PROTEIN GABR"/>
    <property type="match status" value="1"/>
</dbReference>
<dbReference type="InterPro" id="IPR004839">
    <property type="entry name" value="Aminotransferase_I/II_large"/>
</dbReference>
<dbReference type="Gene3D" id="3.40.640.10">
    <property type="entry name" value="Type I PLP-dependent aspartate aminotransferase-like (Major domain)"/>
    <property type="match status" value="1"/>
</dbReference>
<protein>
    <submittedName>
        <fullName evidence="7">PLP-dependent aminotransferase family protein</fullName>
    </submittedName>
</protein>
<evidence type="ECO:0000256" key="3">
    <source>
        <dbReference type="ARBA" id="ARBA00023015"/>
    </source>
</evidence>
<evidence type="ECO:0000256" key="4">
    <source>
        <dbReference type="ARBA" id="ARBA00023125"/>
    </source>
</evidence>
<dbReference type="InterPro" id="IPR036390">
    <property type="entry name" value="WH_DNA-bd_sf"/>
</dbReference>
<dbReference type="Proteomes" id="UP000690515">
    <property type="component" value="Unassembled WGS sequence"/>
</dbReference>
<dbReference type="InterPro" id="IPR015422">
    <property type="entry name" value="PyrdxlP-dep_Trfase_small"/>
</dbReference>
<dbReference type="GO" id="GO:0008483">
    <property type="term" value="F:transaminase activity"/>
    <property type="evidence" value="ECO:0007669"/>
    <property type="project" value="UniProtKB-KW"/>
</dbReference>
<dbReference type="EMBL" id="JAGSOY010000010">
    <property type="protein sequence ID" value="MBU2710720.1"/>
    <property type="molecule type" value="Genomic_DNA"/>
</dbReference>
<evidence type="ECO:0000256" key="1">
    <source>
        <dbReference type="ARBA" id="ARBA00005384"/>
    </source>
</evidence>
<organism evidence="7 8">
    <name type="scientific">Zooshikella harenae</name>
    <dbReference type="NCBI Taxonomy" id="2827238"/>
    <lineage>
        <taxon>Bacteria</taxon>
        <taxon>Pseudomonadati</taxon>
        <taxon>Pseudomonadota</taxon>
        <taxon>Gammaproteobacteria</taxon>
        <taxon>Oceanospirillales</taxon>
        <taxon>Zooshikellaceae</taxon>
        <taxon>Zooshikella</taxon>
    </lineage>
</organism>
<dbReference type="InterPro" id="IPR015421">
    <property type="entry name" value="PyrdxlP-dep_Trfase_major"/>
</dbReference>
<dbReference type="Gene3D" id="3.90.1150.10">
    <property type="entry name" value="Aspartate Aminotransferase, domain 1"/>
    <property type="match status" value="1"/>
</dbReference>
<comment type="similarity">
    <text evidence="1">In the C-terminal section; belongs to the class-I pyridoxal-phosphate-dependent aminotransferase family.</text>
</comment>
<evidence type="ECO:0000256" key="2">
    <source>
        <dbReference type="ARBA" id="ARBA00022898"/>
    </source>
</evidence>
<dbReference type="SUPFAM" id="SSF46785">
    <property type="entry name" value="Winged helix' DNA-binding domain"/>
    <property type="match status" value="1"/>
</dbReference>
<keyword evidence="5" id="KW-0804">Transcription</keyword>
<name>A0ABS5Z9J8_9GAMM</name>
<dbReference type="SUPFAM" id="SSF53383">
    <property type="entry name" value="PLP-dependent transferases"/>
    <property type="match status" value="1"/>
</dbReference>
<proteinExistence type="inferred from homology"/>
<keyword evidence="7" id="KW-0032">Aminotransferase</keyword>
<dbReference type="Pfam" id="PF00155">
    <property type="entry name" value="Aminotran_1_2"/>
    <property type="match status" value="1"/>
</dbReference>
<feature type="domain" description="HTH gntR-type" evidence="6">
    <location>
        <begin position="7"/>
        <end position="75"/>
    </location>
</feature>
<keyword evidence="4" id="KW-0238">DNA-binding</keyword>
<keyword evidence="3" id="KW-0805">Transcription regulation</keyword>
<comment type="caution">
    <text evidence="7">The sequence shown here is derived from an EMBL/GenBank/DDBJ whole genome shotgun (WGS) entry which is preliminary data.</text>
</comment>
<gene>
    <name evidence="7" type="ORF">KCG35_06590</name>
</gene>
<dbReference type="Pfam" id="PF00392">
    <property type="entry name" value="GntR"/>
    <property type="match status" value="1"/>
</dbReference>
<dbReference type="CDD" id="cd07377">
    <property type="entry name" value="WHTH_GntR"/>
    <property type="match status" value="1"/>
</dbReference>
<evidence type="ECO:0000259" key="6">
    <source>
        <dbReference type="PROSITE" id="PS50949"/>
    </source>
</evidence>
<dbReference type="InterPro" id="IPR051446">
    <property type="entry name" value="HTH_trans_reg/aminotransferase"/>
</dbReference>
<reference evidence="7 8" key="1">
    <citation type="submission" date="2021-04" db="EMBL/GenBank/DDBJ databases">
        <authorList>
            <person name="Pira H."/>
            <person name="Risdian C."/>
            <person name="Wink J."/>
        </authorList>
    </citation>
    <scope>NUCLEOTIDE SEQUENCE [LARGE SCALE GENOMIC DNA]</scope>
    <source>
        <strain evidence="7 8">WH53</strain>
    </source>
</reference>
<evidence type="ECO:0000256" key="5">
    <source>
        <dbReference type="ARBA" id="ARBA00023163"/>
    </source>
</evidence>
<evidence type="ECO:0000313" key="8">
    <source>
        <dbReference type="Proteomes" id="UP000690515"/>
    </source>
</evidence>
<dbReference type="CDD" id="cd00609">
    <property type="entry name" value="AAT_like"/>
    <property type="match status" value="1"/>
</dbReference>
<accession>A0ABS5Z9J8</accession>
<dbReference type="InterPro" id="IPR036388">
    <property type="entry name" value="WH-like_DNA-bd_sf"/>
</dbReference>
<dbReference type="SMART" id="SM00345">
    <property type="entry name" value="HTH_GNTR"/>
    <property type="match status" value="1"/>
</dbReference>
<keyword evidence="8" id="KW-1185">Reference proteome</keyword>
<sequence length="477" mass="53363">MDAVKKQPSYLVIANVIKDKIAKKEIKPGQKLPSLRTVAKNYSVSLNTVKSAYEHLVSLGLIIGVERSGYIVDAMQPPFFAWFEKASISQKNDRISAEKAWAWYRSYVYEAEQDTLAVIWPHPSLMPNKALANIHSGLLKSYGEKMSTYSHPSGLKGLREAISNHLATRHFYCNAENIQITYGCMHAIELALLSVAKAGDEIIVLTPCFPGYIAVFNNLGFKPVEIPLISQKINLEAFEKTFKKTEVKAAILSSVVHNPTGLSFSEEEKKAIAKLAAKYEKPVIEDDIFGDLHFSEATVKPIASYPNDDYVIYCSSFSKTLAPGERIGWCIGGMWHKKIADRFASSLFTVNSRSQYILAHYLSSSAWPRHLRKLRAVLFKRSNLIRKLILEYFPQGTQVCLPSGGYVLWIELPESNGGSKLWKEAMKHGIYVLPGLTCSATPSYKNAIRVSLSYDESKEAHIKTHIKKLAHLATQSN</sequence>
<keyword evidence="2" id="KW-0663">Pyridoxal phosphate</keyword>
<dbReference type="InterPro" id="IPR000524">
    <property type="entry name" value="Tscrpt_reg_HTH_GntR"/>
</dbReference>
<dbReference type="InterPro" id="IPR015424">
    <property type="entry name" value="PyrdxlP-dep_Trfase"/>
</dbReference>
<dbReference type="PROSITE" id="PS50949">
    <property type="entry name" value="HTH_GNTR"/>
    <property type="match status" value="1"/>
</dbReference>